<sequence>MALSELKQLGIDPRAQTLRFSRLSLQERQFEFQRHLESYVNEVIRDEPVSNIFNYWLGQDSRLYLQPNPDKKHLASAMFNPQERDGVYIEGFKNLEKLLVENPGKTILWYSPIGKAEFNNNEENPFSQISYDYGQLYLYYRKGNKVDGLALKTSKDAEDFLYGDLSSEEKIKQTILSSMISDFNLKSFPENLPFYTDHKGKEYFIKEIIAEIQERISGKKKQYVEVYDKTIEEMMRRETTEEVVRMTFQKAIFNHMIGNNLTKKLLAGSCGGSIMELDDLPFAPENFLFQRFNPASTVFRITTQGLKELMKQEHRHKNYNCPSCGSLRQGEIIGSERSNWTPCQNCGHLYVC</sequence>
<gene>
    <name evidence="1" type="ORF">US40_C0003G0030</name>
</gene>
<comment type="caution">
    <text evidence="1">The sequence shown here is derived from an EMBL/GenBank/DDBJ whole genome shotgun (WGS) entry which is preliminary data.</text>
</comment>
<dbReference type="Proteomes" id="UP000034917">
    <property type="component" value="Unassembled WGS sequence"/>
</dbReference>
<evidence type="ECO:0000313" key="1">
    <source>
        <dbReference type="EMBL" id="KKQ26178.1"/>
    </source>
</evidence>
<protein>
    <submittedName>
        <fullName evidence="1">Uncharacterized protein</fullName>
    </submittedName>
</protein>
<name>A0A0G0G503_9BACT</name>
<reference evidence="1 2" key="1">
    <citation type="journal article" date="2015" name="Nature">
        <title>rRNA introns, odd ribosomes, and small enigmatic genomes across a large radiation of phyla.</title>
        <authorList>
            <person name="Brown C.T."/>
            <person name="Hug L.A."/>
            <person name="Thomas B.C."/>
            <person name="Sharon I."/>
            <person name="Castelle C.J."/>
            <person name="Singh A."/>
            <person name="Wilkins M.J."/>
            <person name="Williams K.H."/>
            <person name="Banfield J.F."/>
        </authorList>
    </citation>
    <scope>NUCLEOTIDE SEQUENCE [LARGE SCALE GENOMIC DNA]</scope>
</reference>
<accession>A0A0G0G503</accession>
<dbReference type="EMBL" id="LBSV01000003">
    <property type="protein sequence ID" value="KKQ26178.1"/>
    <property type="molecule type" value="Genomic_DNA"/>
</dbReference>
<proteinExistence type="predicted"/>
<organism evidence="1 2">
    <name type="scientific">Candidatus Roizmanbacteria bacterium GW2011_GWC2_37_13</name>
    <dbReference type="NCBI Taxonomy" id="1618486"/>
    <lineage>
        <taxon>Bacteria</taxon>
        <taxon>Candidatus Roizmaniibacteriota</taxon>
    </lineage>
</organism>
<evidence type="ECO:0000313" key="2">
    <source>
        <dbReference type="Proteomes" id="UP000034917"/>
    </source>
</evidence>
<dbReference type="AlphaFoldDB" id="A0A0G0G503"/>